<protein>
    <recommendedName>
        <fullName evidence="3">Outer membrane protein beta-barrel domain-containing protein</fullName>
    </recommendedName>
</protein>
<comment type="caution">
    <text evidence="1">The sequence shown here is derived from an EMBL/GenBank/DDBJ whole genome shotgun (WGS) entry which is preliminary data.</text>
</comment>
<proteinExistence type="predicted"/>
<evidence type="ECO:0008006" key="3">
    <source>
        <dbReference type="Google" id="ProtNLM"/>
    </source>
</evidence>
<keyword evidence="2" id="KW-1185">Reference proteome</keyword>
<evidence type="ECO:0000313" key="2">
    <source>
        <dbReference type="Proteomes" id="UP000653477"/>
    </source>
</evidence>
<evidence type="ECO:0000313" key="1">
    <source>
        <dbReference type="EMBL" id="GGM53656.1"/>
    </source>
</evidence>
<accession>A0ABQ2H8C7</accession>
<organism evidence="1 2">
    <name type="scientific">Porphyromonas pasteri</name>
    <dbReference type="NCBI Taxonomy" id="1583331"/>
    <lineage>
        <taxon>Bacteria</taxon>
        <taxon>Pseudomonadati</taxon>
        <taxon>Bacteroidota</taxon>
        <taxon>Bacteroidia</taxon>
        <taxon>Bacteroidales</taxon>
        <taxon>Porphyromonadaceae</taxon>
        <taxon>Porphyromonas</taxon>
    </lineage>
</organism>
<gene>
    <name evidence="1" type="ORF">GCM10007088_10510</name>
</gene>
<dbReference type="EMBL" id="BMPU01000003">
    <property type="protein sequence ID" value="GGM53656.1"/>
    <property type="molecule type" value="Genomic_DNA"/>
</dbReference>
<sequence length="193" mass="22013">MRIRHFLYALIGLILCSLPLQGQSRQNISLKFMGLSFHPLSGRPNAKLMPNRLDPEAYFVVDLGALLSYEYFIIPEILSVKGIQGLYADCTAQLAGVTSIGLRARIFHIGRHRLYGGIGPTWIYRRNWYRLPGYVDTKYFEGSPTDKWQRKFLWYGGELEYKFALSSKLDIATTFVPGYPDLMAFAVGLSYNL</sequence>
<dbReference type="Proteomes" id="UP000653477">
    <property type="component" value="Unassembled WGS sequence"/>
</dbReference>
<dbReference type="RefSeq" id="WP_188808039.1">
    <property type="nucleotide sequence ID" value="NZ_BMPU01000003.1"/>
</dbReference>
<reference evidence="2" key="1">
    <citation type="journal article" date="2019" name="Int. J. Syst. Evol. Microbiol.">
        <title>The Global Catalogue of Microorganisms (GCM) 10K type strain sequencing project: providing services to taxonomists for standard genome sequencing and annotation.</title>
        <authorList>
            <consortium name="The Broad Institute Genomics Platform"/>
            <consortium name="The Broad Institute Genome Sequencing Center for Infectious Disease"/>
            <person name="Wu L."/>
            <person name="Ma J."/>
        </authorList>
    </citation>
    <scope>NUCLEOTIDE SEQUENCE [LARGE SCALE GENOMIC DNA]</scope>
    <source>
        <strain evidence="2">JCM 30531</strain>
    </source>
</reference>
<name>A0ABQ2H8C7_9PORP</name>